<proteinExistence type="predicted"/>
<keyword evidence="2" id="KW-1185">Reference proteome</keyword>
<reference evidence="1 2" key="1">
    <citation type="journal article" date="2012" name="Science">
        <title>The Paleozoic origin of enzymatic lignin decomposition reconstructed from 31 fungal genomes.</title>
        <authorList>
            <person name="Floudas D."/>
            <person name="Binder M."/>
            <person name="Riley R."/>
            <person name="Barry K."/>
            <person name="Blanchette R.A."/>
            <person name="Henrissat B."/>
            <person name="Martinez A.T."/>
            <person name="Otillar R."/>
            <person name="Spatafora J.W."/>
            <person name="Yadav J.S."/>
            <person name="Aerts A."/>
            <person name="Benoit I."/>
            <person name="Boyd A."/>
            <person name="Carlson A."/>
            <person name="Copeland A."/>
            <person name="Coutinho P.M."/>
            <person name="de Vries R.P."/>
            <person name="Ferreira P."/>
            <person name="Findley K."/>
            <person name="Foster B."/>
            <person name="Gaskell J."/>
            <person name="Glotzer D."/>
            <person name="Gorecki P."/>
            <person name="Heitman J."/>
            <person name="Hesse C."/>
            <person name="Hori C."/>
            <person name="Igarashi K."/>
            <person name="Jurgens J.A."/>
            <person name="Kallen N."/>
            <person name="Kersten P."/>
            <person name="Kohler A."/>
            <person name="Kuees U."/>
            <person name="Kumar T.K.A."/>
            <person name="Kuo A."/>
            <person name="LaButti K."/>
            <person name="Larrondo L.F."/>
            <person name="Lindquist E."/>
            <person name="Ling A."/>
            <person name="Lombard V."/>
            <person name="Lucas S."/>
            <person name="Lundell T."/>
            <person name="Martin R."/>
            <person name="McLaughlin D.J."/>
            <person name="Morgenstern I."/>
            <person name="Morin E."/>
            <person name="Murat C."/>
            <person name="Nagy L.G."/>
            <person name="Nolan M."/>
            <person name="Ohm R.A."/>
            <person name="Patyshakuliyeva A."/>
            <person name="Rokas A."/>
            <person name="Ruiz-Duenas F.J."/>
            <person name="Sabat G."/>
            <person name="Salamov A."/>
            <person name="Samejima M."/>
            <person name="Schmutz J."/>
            <person name="Slot J.C."/>
            <person name="St John F."/>
            <person name="Stenlid J."/>
            <person name="Sun H."/>
            <person name="Sun S."/>
            <person name="Syed K."/>
            <person name="Tsang A."/>
            <person name="Wiebenga A."/>
            <person name="Young D."/>
            <person name="Pisabarro A."/>
            <person name="Eastwood D.C."/>
            <person name="Martin F."/>
            <person name="Cullen D."/>
            <person name="Grigoriev I.V."/>
            <person name="Hibbett D.S."/>
        </authorList>
    </citation>
    <scope>NUCLEOTIDE SEQUENCE [LARGE SCALE GENOMIC DNA]</scope>
    <source>
        <strain evidence="1 2">MD-104</strain>
    </source>
</reference>
<dbReference type="Proteomes" id="UP000218811">
    <property type="component" value="Unassembled WGS sequence"/>
</dbReference>
<dbReference type="InterPro" id="IPR032675">
    <property type="entry name" value="LRR_dom_sf"/>
</dbReference>
<name>A0A2H3JPY9_WOLCO</name>
<dbReference type="OMA" id="DWANILE"/>
<sequence length="444" mass="50276">MSVALIHTLNDDCLYKMLHLVVSEAPVLSKRSLQSRTSVLAVTHVCARWRNLALAAPWLWTCIRFARPINQRLLPELLSRSSGLPLRLTYYGRAKLNYDNLYESWNVTDTKLVVDIVAAEAGRLYQVALYNIDGDEWYAFWVRLKETRMPRLQSLRISTPFGGFEHELDEPILGGDNPTLRELSVHRFYLSLPNCTGLTSLILKDVQVSPTRSLLKAVRHNPNIEELHLELLCSPIPHPPEIPPPPSYFEPRAHLPSLRRLTIGGETYLMHIELLGALVFPASTNVKLLFDDCPSLSDSLRVDFGELCPSLQNIISTIETLSLTVHRSPWSCDVALRPMRSGLLEAKWDTAQPVTTVLKDAPFGHLSFTSLHHLHLISISFPLEEAQWFDILVRVPTLTTLEIDVRSSMLSSLLIVLQQTTSEGERVSPRLEKLVVLSRRLLIR</sequence>
<dbReference type="AlphaFoldDB" id="A0A2H3JPY9"/>
<dbReference type="Gene3D" id="3.80.10.10">
    <property type="entry name" value="Ribonuclease Inhibitor"/>
    <property type="match status" value="1"/>
</dbReference>
<dbReference type="OrthoDB" id="2801457at2759"/>
<accession>A0A2H3JPY9</accession>
<dbReference type="SUPFAM" id="SSF52047">
    <property type="entry name" value="RNI-like"/>
    <property type="match status" value="1"/>
</dbReference>
<dbReference type="EMBL" id="KB468157">
    <property type="protein sequence ID" value="PCH44232.1"/>
    <property type="molecule type" value="Genomic_DNA"/>
</dbReference>
<evidence type="ECO:0000313" key="1">
    <source>
        <dbReference type="EMBL" id="PCH44232.1"/>
    </source>
</evidence>
<evidence type="ECO:0000313" key="2">
    <source>
        <dbReference type="Proteomes" id="UP000218811"/>
    </source>
</evidence>
<organism evidence="1 2">
    <name type="scientific">Wolfiporia cocos (strain MD-104)</name>
    <name type="common">Brown rot fungus</name>
    <dbReference type="NCBI Taxonomy" id="742152"/>
    <lineage>
        <taxon>Eukaryota</taxon>
        <taxon>Fungi</taxon>
        <taxon>Dikarya</taxon>
        <taxon>Basidiomycota</taxon>
        <taxon>Agaricomycotina</taxon>
        <taxon>Agaricomycetes</taxon>
        <taxon>Polyporales</taxon>
        <taxon>Phaeolaceae</taxon>
        <taxon>Wolfiporia</taxon>
    </lineage>
</organism>
<dbReference type="STRING" id="742152.A0A2H3JPY9"/>
<gene>
    <name evidence="1" type="ORF">WOLCODRAFT_154262</name>
</gene>
<protein>
    <recommendedName>
        <fullName evidence="3">F-box domain-containing protein</fullName>
    </recommendedName>
</protein>
<evidence type="ECO:0008006" key="3">
    <source>
        <dbReference type="Google" id="ProtNLM"/>
    </source>
</evidence>